<feature type="binding site" evidence="5">
    <location>
        <position position="221"/>
    </location>
    <ligand>
        <name>FAD</name>
        <dbReference type="ChEBI" id="CHEBI:57692"/>
    </ligand>
</feature>
<evidence type="ECO:0000256" key="5">
    <source>
        <dbReference type="PIRSR" id="PIRSR000137-2"/>
    </source>
</evidence>
<feature type="domain" description="Glucose-methanol-choline oxidoreductase N-terminal" evidence="6">
    <location>
        <begin position="256"/>
        <end position="270"/>
    </location>
</feature>
<evidence type="ECO:0000256" key="4">
    <source>
        <dbReference type="ARBA" id="ARBA00022827"/>
    </source>
</evidence>
<evidence type="ECO:0000313" key="7">
    <source>
        <dbReference type="EMBL" id="SAK98135.1"/>
    </source>
</evidence>
<comment type="similarity">
    <text evidence="2">Belongs to the GMC oxidoreductase family.</text>
</comment>
<gene>
    <name evidence="7" type="ORF">AWB78_05620</name>
</gene>
<dbReference type="PIRSF" id="PIRSF000137">
    <property type="entry name" value="Alcohol_oxidase"/>
    <property type="match status" value="1"/>
</dbReference>
<dbReference type="Gene3D" id="3.30.560.10">
    <property type="entry name" value="Glucose Oxidase, domain 3"/>
    <property type="match status" value="1"/>
</dbReference>
<sequence length="555" mass="60629">MKSMDFDYIIVGAGSAGCILANRLTESGEHSVLLLEAGGADDSFWFRVPVGFTKTYYNPEFNWMYYSEPEAQLKDRSLYCPRGKVQGGSGSINAMIYVRGQPHDFDDWARAGNAGWGYRDVLPYFRRLESHWAGDTEYHGAHGKIGVSSMKDGAHAICGTFLEGARQAGYPVTGDINGADYEGATIYDINARHGERSSSSFEYLHPMLGRKNLRVERNVSVSRVLFEGKRATGVAASRNGESFEFRAKREVILSAGAVDSPKLMQLSGLGDAALLAKHGIPVVHELPAVGKNLQDHLCVSFYYRATVRTLNDELGSLFGKVKAALRYLMWRKGPLSMSVNQSGGFFKGDDDETQPNLQLYFNPLSYRIPKSSKAQLEPEPYSGFLLCFNPCRPTSRGSIEIASNRVEDAAKIRINALTTPKDIREAVQGSKLVRKIMNSAALRAITAEEISPGPDVKSDADMLEYFREQSGSIYHLCGSCAMGPDAATAVVDERLRVHGIEGLRIVDASVFPNITSGNLNAPTMMVAEKGADMILDDARVIVTPVAVPAEPAAIV</sequence>
<dbReference type="SUPFAM" id="SSF51905">
    <property type="entry name" value="FAD/NAD(P)-binding domain"/>
    <property type="match status" value="1"/>
</dbReference>
<evidence type="ECO:0000256" key="2">
    <source>
        <dbReference type="ARBA" id="ARBA00010790"/>
    </source>
</evidence>
<dbReference type="PANTHER" id="PTHR11552:SF147">
    <property type="entry name" value="CHOLINE DEHYDROGENASE, MITOCHONDRIAL"/>
    <property type="match status" value="1"/>
</dbReference>
<comment type="caution">
    <text evidence="7">The sequence shown here is derived from an EMBL/GenBank/DDBJ whole genome shotgun (WGS) entry which is preliminary data.</text>
</comment>
<dbReference type="Gene3D" id="3.50.50.60">
    <property type="entry name" value="FAD/NAD(P)-binding domain"/>
    <property type="match status" value="1"/>
</dbReference>
<feature type="binding site" evidence="5">
    <location>
        <position position="85"/>
    </location>
    <ligand>
        <name>FAD</name>
        <dbReference type="ChEBI" id="CHEBI:57692"/>
    </ligand>
</feature>
<dbReference type="InterPro" id="IPR012132">
    <property type="entry name" value="GMC_OxRdtase"/>
</dbReference>
<comment type="cofactor">
    <cofactor evidence="1 5">
        <name>FAD</name>
        <dbReference type="ChEBI" id="CHEBI:57692"/>
    </cofactor>
</comment>
<evidence type="ECO:0000256" key="3">
    <source>
        <dbReference type="ARBA" id="ARBA00022630"/>
    </source>
</evidence>
<organism evidence="7 8">
    <name type="scientific">Caballeronia calidae</name>
    <dbReference type="NCBI Taxonomy" id="1777139"/>
    <lineage>
        <taxon>Bacteria</taxon>
        <taxon>Pseudomonadati</taxon>
        <taxon>Pseudomonadota</taxon>
        <taxon>Betaproteobacteria</taxon>
        <taxon>Burkholderiales</taxon>
        <taxon>Burkholderiaceae</taxon>
        <taxon>Caballeronia</taxon>
    </lineage>
</organism>
<evidence type="ECO:0000256" key="1">
    <source>
        <dbReference type="ARBA" id="ARBA00001974"/>
    </source>
</evidence>
<dbReference type="GO" id="GO:0016614">
    <property type="term" value="F:oxidoreductase activity, acting on CH-OH group of donors"/>
    <property type="evidence" value="ECO:0007669"/>
    <property type="project" value="InterPro"/>
</dbReference>
<keyword evidence="3" id="KW-0285">Flavoprotein</keyword>
<proteinExistence type="inferred from homology"/>
<dbReference type="Pfam" id="PF05199">
    <property type="entry name" value="GMC_oxred_C"/>
    <property type="match status" value="1"/>
</dbReference>
<evidence type="ECO:0000259" key="6">
    <source>
        <dbReference type="PROSITE" id="PS00624"/>
    </source>
</evidence>
<dbReference type="PANTHER" id="PTHR11552">
    <property type="entry name" value="GLUCOSE-METHANOL-CHOLINE GMC OXIDOREDUCTASE"/>
    <property type="match status" value="1"/>
</dbReference>
<protein>
    <submittedName>
        <fullName evidence="7">Glucose-methanol-choline oxidoreductase</fullName>
    </submittedName>
</protein>
<dbReference type="InterPro" id="IPR007867">
    <property type="entry name" value="GMC_OxRtase_C"/>
</dbReference>
<dbReference type="SUPFAM" id="SSF54373">
    <property type="entry name" value="FAD-linked reductases, C-terminal domain"/>
    <property type="match status" value="1"/>
</dbReference>
<dbReference type="AlphaFoldDB" id="A0A158DU63"/>
<name>A0A158DU63_9BURK</name>
<dbReference type="Pfam" id="PF00732">
    <property type="entry name" value="GMC_oxred_N"/>
    <property type="match status" value="1"/>
</dbReference>
<dbReference type="PROSITE" id="PS00624">
    <property type="entry name" value="GMC_OXRED_2"/>
    <property type="match status" value="1"/>
</dbReference>
<dbReference type="GO" id="GO:0050660">
    <property type="term" value="F:flavin adenine dinucleotide binding"/>
    <property type="evidence" value="ECO:0007669"/>
    <property type="project" value="InterPro"/>
</dbReference>
<keyword evidence="8" id="KW-1185">Reference proteome</keyword>
<dbReference type="Proteomes" id="UP000071859">
    <property type="component" value="Unassembled WGS sequence"/>
</dbReference>
<evidence type="ECO:0000313" key="8">
    <source>
        <dbReference type="Proteomes" id="UP000071859"/>
    </source>
</evidence>
<keyword evidence="4 5" id="KW-0274">FAD</keyword>
<dbReference type="InterPro" id="IPR000172">
    <property type="entry name" value="GMC_OxRdtase_N"/>
</dbReference>
<accession>A0A158DU63</accession>
<dbReference type="InterPro" id="IPR036188">
    <property type="entry name" value="FAD/NAD-bd_sf"/>
</dbReference>
<dbReference type="PROSITE" id="PS51257">
    <property type="entry name" value="PROKAR_LIPOPROTEIN"/>
    <property type="match status" value="1"/>
</dbReference>
<dbReference type="EMBL" id="FCOX02000037">
    <property type="protein sequence ID" value="SAK98135.1"/>
    <property type="molecule type" value="Genomic_DNA"/>
</dbReference>
<reference evidence="7" key="1">
    <citation type="submission" date="2016-01" db="EMBL/GenBank/DDBJ databases">
        <authorList>
            <person name="Peeters C."/>
        </authorList>
    </citation>
    <scope>NUCLEOTIDE SEQUENCE</scope>
    <source>
        <strain evidence="7">LMG 29321</strain>
    </source>
</reference>